<sequence length="143" mass="15531">MRRDSDVTVSGKPVEWVQSISDLEKKGATELLNNDDLNKKIQEYPFLFARAGDLTVGDVEGLLNSYKQLVLRYVALSQGMGVSPETTIAQSGQTPSDLVVSEDPENVSSVVNNSENSEGISKTSDDNTSENLKDEASHQPENA</sequence>
<feature type="compositionally biased region" description="Basic and acidic residues" evidence="1">
    <location>
        <begin position="131"/>
        <end position="143"/>
    </location>
</feature>
<reference evidence="2" key="1">
    <citation type="submission" date="2014-09" db="EMBL/GenBank/DDBJ databases">
        <authorList>
            <person name="Magalhaes I.L.F."/>
            <person name="Oliveira U."/>
            <person name="Santos F.R."/>
            <person name="Vidigal T.H.D.A."/>
            <person name="Brescovit A.D."/>
            <person name="Santos A.J."/>
        </authorList>
    </citation>
    <scope>NUCLEOTIDE SEQUENCE</scope>
    <source>
        <tissue evidence="2">Shoot tissue taken approximately 20 cm above the soil surface</tissue>
    </source>
</reference>
<feature type="compositionally biased region" description="Low complexity" evidence="1">
    <location>
        <begin position="106"/>
        <end position="118"/>
    </location>
</feature>
<organism evidence="2">
    <name type="scientific">Arundo donax</name>
    <name type="common">Giant reed</name>
    <name type="synonym">Donax arundinaceus</name>
    <dbReference type="NCBI Taxonomy" id="35708"/>
    <lineage>
        <taxon>Eukaryota</taxon>
        <taxon>Viridiplantae</taxon>
        <taxon>Streptophyta</taxon>
        <taxon>Embryophyta</taxon>
        <taxon>Tracheophyta</taxon>
        <taxon>Spermatophyta</taxon>
        <taxon>Magnoliopsida</taxon>
        <taxon>Liliopsida</taxon>
        <taxon>Poales</taxon>
        <taxon>Poaceae</taxon>
        <taxon>PACMAD clade</taxon>
        <taxon>Arundinoideae</taxon>
        <taxon>Arundineae</taxon>
        <taxon>Arundo</taxon>
    </lineage>
</organism>
<dbReference type="EMBL" id="GBRH01219831">
    <property type="protein sequence ID" value="JAD78064.1"/>
    <property type="molecule type" value="Transcribed_RNA"/>
</dbReference>
<name>A0A0A9CP25_ARUDO</name>
<reference evidence="2" key="2">
    <citation type="journal article" date="2015" name="Data Brief">
        <title>Shoot transcriptome of the giant reed, Arundo donax.</title>
        <authorList>
            <person name="Barrero R.A."/>
            <person name="Guerrero F.D."/>
            <person name="Moolhuijzen P."/>
            <person name="Goolsby J.A."/>
            <person name="Tidwell J."/>
            <person name="Bellgard S.E."/>
            <person name="Bellgard M.I."/>
        </authorList>
    </citation>
    <scope>NUCLEOTIDE SEQUENCE</scope>
    <source>
        <tissue evidence="2">Shoot tissue taken approximately 20 cm above the soil surface</tissue>
    </source>
</reference>
<feature type="compositionally biased region" description="Polar residues" evidence="1">
    <location>
        <begin position="85"/>
        <end position="96"/>
    </location>
</feature>
<evidence type="ECO:0000313" key="2">
    <source>
        <dbReference type="EMBL" id="JAD78064.1"/>
    </source>
</evidence>
<protein>
    <submittedName>
        <fullName evidence="2">Uncharacterized protein</fullName>
    </submittedName>
</protein>
<feature type="region of interest" description="Disordered" evidence="1">
    <location>
        <begin position="85"/>
        <end position="143"/>
    </location>
</feature>
<evidence type="ECO:0000256" key="1">
    <source>
        <dbReference type="SAM" id="MobiDB-lite"/>
    </source>
</evidence>
<proteinExistence type="predicted"/>
<dbReference type="AlphaFoldDB" id="A0A0A9CP25"/>
<accession>A0A0A9CP25</accession>